<dbReference type="SUPFAM" id="SSF52833">
    <property type="entry name" value="Thioredoxin-like"/>
    <property type="match status" value="1"/>
</dbReference>
<evidence type="ECO:0000259" key="1">
    <source>
        <dbReference type="PROSITE" id="PS50404"/>
    </source>
</evidence>
<dbReference type="InterPro" id="IPR004045">
    <property type="entry name" value="Glutathione_S-Trfase_N"/>
</dbReference>
<keyword evidence="3" id="KW-1185">Reference proteome</keyword>
<dbReference type="Pfam" id="PF22041">
    <property type="entry name" value="GST_C_7"/>
    <property type="match status" value="1"/>
</dbReference>
<gene>
    <name evidence="2" type="ORF">D9613_006288</name>
</gene>
<evidence type="ECO:0000313" key="3">
    <source>
        <dbReference type="Proteomes" id="UP000521872"/>
    </source>
</evidence>
<comment type="caution">
    <text evidence="2">The sequence shown here is derived from an EMBL/GenBank/DDBJ whole genome shotgun (WGS) entry which is preliminary data.</text>
</comment>
<evidence type="ECO:0000313" key="2">
    <source>
        <dbReference type="EMBL" id="KAF4617600.1"/>
    </source>
</evidence>
<name>A0A8H4QUA8_9AGAR</name>
<dbReference type="InterPro" id="IPR036282">
    <property type="entry name" value="Glutathione-S-Trfase_C_sf"/>
</dbReference>
<accession>A0A8H4QUA8</accession>
<dbReference type="Proteomes" id="UP000521872">
    <property type="component" value="Unassembled WGS sequence"/>
</dbReference>
<organism evidence="2 3">
    <name type="scientific">Agrocybe pediades</name>
    <dbReference type="NCBI Taxonomy" id="84607"/>
    <lineage>
        <taxon>Eukaryota</taxon>
        <taxon>Fungi</taxon>
        <taxon>Dikarya</taxon>
        <taxon>Basidiomycota</taxon>
        <taxon>Agaricomycotina</taxon>
        <taxon>Agaricomycetes</taxon>
        <taxon>Agaricomycetidae</taxon>
        <taxon>Agaricales</taxon>
        <taxon>Agaricineae</taxon>
        <taxon>Strophariaceae</taxon>
        <taxon>Agrocybe</taxon>
    </lineage>
</organism>
<dbReference type="InterPro" id="IPR036249">
    <property type="entry name" value="Thioredoxin-like_sf"/>
</dbReference>
<dbReference type="Pfam" id="PF13409">
    <property type="entry name" value="GST_N_2"/>
    <property type="match status" value="1"/>
</dbReference>
<dbReference type="EMBL" id="JAACJL010000030">
    <property type="protein sequence ID" value="KAF4617600.1"/>
    <property type="molecule type" value="Genomic_DNA"/>
</dbReference>
<dbReference type="Gene3D" id="1.20.1050.10">
    <property type="match status" value="1"/>
</dbReference>
<dbReference type="PROSITE" id="PS50404">
    <property type="entry name" value="GST_NTER"/>
    <property type="match status" value="1"/>
</dbReference>
<dbReference type="AlphaFoldDB" id="A0A8H4QUA8"/>
<proteinExistence type="predicted"/>
<reference evidence="2 3" key="1">
    <citation type="submission" date="2019-12" db="EMBL/GenBank/DDBJ databases">
        <authorList>
            <person name="Floudas D."/>
            <person name="Bentzer J."/>
            <person name="Ahren D."/>
            <person name="Johansson T."/>
            <person name="Persson P."/>
            <person name="Tunlid A."/>
        </authorList>
    </citation>
    <scope>NUCLEOTIDE SEQUENCE [LARGE SCALE GENOMIC DNA]</scope>
    <source>
        <strain evidence="2 3">CBS 102.39</strain>
    </source>
</reference>
<dbReference type="CDD" id="cd03038">
    <property type="entry name" value="GST_N_etherase_LigE"/>
    <property type="match status" value="1"/>
</dbReference>
<dbReference type="SUPFAM" id="SSF47616">
    <property type="entry name" value="GST C-terminal domain-like"/>
    <property type="match status" value="1"/>
</dbReference>
<feature type="domain" description="GST N-terminal" evidence="1">
    <location>
        <begin position="8"/>
        <end position="101"/>
    </location>
</feature>
<dbReference type="Gene3D" id="3.40.30.10">
    <property type="entry name" value="Glutaredoxin"/>
    <property type="match status" value="1"/>
</dbReference>
<protein>
    <recommendedName>
        <fullName evidence="1">GST N-terminal domain-containing protein</fullName>
    </recommendedName>
</protein>
<sequence>MTIILYDIPSKLPIKAWSPNTWKTRFCLNYKGLPYRTEWVEYPDIAEHAKKHGLKPTGEKNPWDGGPYYSLPAIHDEATGVYISDSWLIAEYLEKQYPDTPSVFPNNTKGLQEALGNTYDSLLDPLWNFILPLTAGRLNPRSEEYFIRTRSLAFGKPLAEVLPTGEQATTDWAQIKEIMNKVDGWFAKTDDKGPFILGDVISWADFEIAGNKIWMKVIWGEDSEQWKDVASWNGGRWENLLKAVEKYSSVD</sequence>
<dbReference type="InterPro" id="IPR054416">
    <property type="entry name" value="GST_UstS-like_C"/>
</dbReference>